<accession>A0A1E1XV07</accession>
<organism evidence="1">
    <name type="scientific">Amblyomma sculptum</name>
    <name type="common">Tick</name>
    <dbReference type="NCBI Taxonomy" id="1581419"/>
    <lineage>
        <taxon>Eukaryota</taxon>
        <taxon>Metazoa</taxon>
        <taxon>Ecdysozoa</taxon>
        <taxon>Arthropoda</taxon>
        <taxon>Chelicerata</taxon>
        <taxon>Arachnida</taxon>
        <taxon>Acari</taxon>
        <taxon>Parasitiformes</taxon>
        <taxon>Ixodida</taxon>
        <taxon>Ixodoidea</taxon>
        <taxon>Ixodidae</taxon>
        <taxon>Amblyomminae</taxon>
        <taxon>Amblyomma</taxon>
    </lineage>
</organism>
<dbReference type="SUPFAM" id="SSF53098">
    <property type="entry name" value="Ribonuclease H-like"/>
    <property type="match status" value="1"/>
</dbReference>
<reference evidence="1" key="2">
    <citation type="journal article" date="2017" name="Front. Cell. Infect. Microbiol.">
        <title>Analysis of the Salivary Gland Transcriptome of Unfed and Partially Fed Amblyomma sculptum Ticks and Descriptive Proteome of the Saliva.</title>
        <authorList>
            <person name="Esteves E."/>
            <person name="Maruyama S.R."/>
            <person name="Kawahara R."/>
            <person name="Fujita A."/>
            <person name="Martins L.A."/>
            <person name="Righi A.A."/>
            <person name="Costa F.B."/>
            <person name="Palmisano G."/>
            <person name="Labruna M.B."/>
            <person name="Sa-Nunes A."/>
            <person name="Ribeiro J.M.C."/>
            <person name="Fogaca A.C."/>
        </authorList>
    </citation>
    <scope>NUCLEOTIDE SEQUENCE</scope>
</reference>
<dbReference type="Gene3D" id="3.30.420.10">
    <property type="entry name" value="Ribonuclease H-like superfamily/Ribonuclease H"/>
    <property type="match status" value="1"/>
</dbReference>
<dbReference type="GO" id="GO:0003676">
    <property type="term" value="F:nucleic acid binding"/>
    <property type="evidence" value="ECO:0007669"/>
    <property type="project" value="InterPro"/>
</dbReference>
<name>A0A1E1XV07_AMBSC</name>
<protein>
    <submittedName>
        <fullName evidence="1">Putative tick transposon</fullName>
    </submittedName>
</protein>
<evidence type="ECO:0000313" key="1">
    <source>
        <dbReference type="EMBL" id="JAU03044.1"/>
    </source>
</evidence>
<dbReference type="InterPro" id="IPR036397">
    <property type="entry name" value="RNaseH_sf"/>
</dbReference>
<proteinExistence type="evidence at transcript level"/>
<sequence>MHPTHHEGRRAARARALHTKYSRHDNVAYVDAAEYRQTPRKAFAVVAVNGNGAPLAAASIETTSSETAEEAAIALAIATTPADIIFSDSKTAIRNFARGHITSTSLRILQNTRLPIREVELIWVPAHSSNPGDEAAHAQARGFVDRAVSVPSDPNFTRDGLISFHDIAHHFRLERRAYPPPHKSLSKAQEVTWRRLQTRSLLNPALLALMYPGQYDPNCRKCGERATYDHILWNCADDPPPAELIQLPSLKRWEAVLVSSDPKIQVRAIERANEVAASHGLAAT</sequence>
<dbReference type="EMBL" id="GFAA01000391">
    <property type="protein sequence ID" value="JAU03044.1"/>
    <property type="molecule type" value="mRNA"/>
</dbReference>
<reference evidence="1" key="1">
    <citation type="submission" date="2016-09" db="EMBL/GenBank/DDBJ databases">
        <authorList>
            <person name="Capua I."/>
            <person name="De Benedictis P."/>
            <person name="Joannis T."/>
            <person name="Lombin L.H."/>
            <person name="Cattoli G."/>
        </authorList>
    </citation>
    <scope>NUCLEOTIDE SEQUENCE</scope>
</reference>
<dbReference type="InterPro" id="IPR012337">
    <property type="entry name" value="RNaseH-like_sf"/>
</dbReference>
<dbReference type="AlphaFoldDB" id="A0A1E1XV07"/>